<evidence type="ECO:0000256" key="1">
    <source>
        <dbReference type="SAM" id="Phobius"/>
    </source>
</evidence>
<proteinExistence type="predicted"/>
<keyword evidence="4" id="KW-1185">Reference proteome</keyword>
<keyword evidence="1" id="KW-1133">Transmembrane helix</keyword>
<dbReference type="NCBIfam" id="TIGR02595">
    <property type="entry name" value="PEP_CTERM"/>
    <property type="match status" value="1"/>
</dbReference>
<organism evidence="3 4">
    <name type="scientific">Neoroseomonas alkaliterrae</name>
    <dbReference type="NCBI Taxonomy" id="1452450"/>
    <lineage>
        <taxon>Bacteria</taxon>
        <taxon>Pseudomonadati</taxon>
        <taxon>Pseudomonadota</taxon>
        <taxon>Alphaproteobacteria</taxon>
        <taxon>Acetobacterales</taxon>
        <taxon>Acetobacteraceae</taxon>
        <taxon>Neoroseomonas</taxon>
    </lineage>
</organism>
<dbReference type="InterPro" id="IPR013424">
    <property type="entry name" value="Ice-binding_C"/>
</dbReference>
<evidence type="ECO:0000313" key="3">
    <source>
        <dbReference type="EMBL" id="MBB5691434.1"/>
    </source>
</evidence>
<keyword evidence="2" id="KW-0732">Signal</keyword>
<feature type="chain" id="PRO_5032482423" description="PEP-CTERM protein-sorting domain-containing protein" evidence="2">
    <location>
        <begin position="23"/>
        <end position="246"/>
    </location>
</feature>
<evidence type="ECO:0000256" key="2">
    <source>
        <dbReference type="SAM" id="SignalP"/>
    </source>
</evidence>
<keyword evidence="1" id="KW-0812">Transmembrane</keyword>
<protein>
    <recommendedName>
        <fullName evidence="5">PEP-CTERM protein-sorting domain-containing protein</fullName>
    </recommendedName>
</protein>
<feature type="transmembrane region" description="Helical" evidence="1">
    <location>
        <begin position="221"/>
        <end position="241"/>
    </location>
</feature>
<reference evidence="3 4" key="1">
    <citation type="submission" date="2020-08" db="EMBL/GenBank/DDBJ databases">
        <title>Genomic Encyclopedia of Type Strains, Phase IV (KMG-IV): sequencing the most valuable type-strain genomes for metagenomic binning, comparative biology and taxonomic classification.</title>
        <authorList>
            <person name="Goeker M."/>
        </authorList>
    </citation>
    <scope>NUCLEOTIDE SEQUENCE [LARGE SCALE GENOMIC DNA]</scope>
    <source>
        <strain evidence="3 4">DSM 25895</strain>
    </source>
</reference>
<dbReference type="AlphaFoldDB" id="A0A840YC23"/>
<feature type="signal peptide" evidence="2">
    <location>
        <begin position="1"/>
        <end position="22"/>
    </location>
</feature>
<keyword evidence="1" id="KW-0472">Membrane</keyword>
<dbReference type="EMBL" id="JACIJE010000012">
    <property type="protein sequence ID" value="MBB5691434.1"/>
    <property type="molecule type" value="Genomic_DNA"/>
</dbReference>
<dbReference type="NCBIfam" id="NF038125">
    <property type="entry name" value="PEP_CTERM_THxN"/>
    <property type="match status" value="1"/>
</dbReference>
<evidence type="ECO:0008006" key="5">
    <source>
        <dbReference type="Google" id="ProtNLM"/>
    </source>
</evidence>
<dbReference type="InterPro" id="IPR047995">
    <property type="entry name" value="Choice_anch_K"/>
</dbReference>
<gene>
    <name evidence="3" type="ORF">FHS88_003591</name>
</gene>
<sequence length="246" mass="25221">MRKGLIASAAAIALLAPGAASAASVSIDVITATWSNVVGGSAVNFTGNGTASASVNWGTGGPQSGYVFTAATMPIASLLPPSPSPDFTLGTFTHRNFPITSGTSITGVRLTITAGISIDNVSQGTKNFVFDFDHWETPNGANPCANGGANGSGVNEFGCADRVQVGFNNLSESIVIGADTYTLNIVGFEINGVPFSEFWTKENASNSALIRANWTLRSEVVPAPMSLALFGMGLAGLGLAMRRRAA</sequence>
<dbReference type="RefSeq" id="WP_184486824.1">
    <property type="nucleotide sequence ID" value="NZ_JAAEDJ010000021.1"/>
</dbReference>
<dbReference type="Proteomes" id="UP000562254">
    <property type="component" value="Unassembled WGS sequence"/>
</dbReference>
<accession>A0A840YC23</accession>
<dbReference type="NCBIfam" id="NF038131">
    <property type="entry name" value="choice_anch_K"/>
    <property type="match status" value="1"/>
</dbReference>
<comment type="caution">
    <text evidence="3">The sequence shown here is derived from an EMBL/GenBank/DDBJ whole genome shotgun (WGS) entry which is preliminary data.</text>
</comment>
<evidence type="ECO:0000313" key="4">
    <source>
        <dbReference type="Proteomes" id="UP000562254"/>
    </source>
</evidence>
<name>A0A840YC23_9PROT</name>